<gene>
    <name evidence="4" type="ORF">CU098_011617</name>
</gene>
<dbReference type="GO" id="GO:0005524">
    <property type="term" value="F:ATP binding"/>
    <property type="evidence" value="ECO:0007669"/>
    <property type="project" value="InterPro"/>
</dbReference>
<name>A0A367KP83_RHIST</name>
<evidence type="ECO:0000313" key="4">
    <source>
        <dbReference type="EMBL" id="RCI03971.1"/>
    </source>
</evidence>
<dbReference type="Pfam" id="PF00176">
    <property type="entry name" value="SNF2-rel_dom"/>
    <property type="match status" value="2"/>
</dbReference>
<dbReference type="PANTHER" id="PTHR45865:SF1">
    <property type="entry name" value="E3 UBIQUITIN-PROTEIN LIGASE SHPRH"/>
    <property type="match status" value="1"/>
</dbReference>
<dbReference type="SMART" id="SM00487">
    <property type="entry name" value="DEXDc"/>
    <property type="match status" value="1"/>
</dbReference>
<feature type="domain" description="Helicase ATP-binding" evidence="3">
    <location>
        <begin position="194"/>
        <end position="435"/>
    </location>
</feature>
<comment type="caution">
    <text evidence="4">The sequence shown here is derived from an EMBL/GenBank/DDBJ whole genome shotgun (WGS) entry which is preliminary data.</text>
</comment>
<dbReference type="GO" id="GO:0005634">
    <property type="term" value="C:nucleus"/>
    <property type="evidence" value="ECO:0007669"/>
    <property type="project" value="TreeGrafter"/>
</dbReference>
<dbReference type="InterPro" id="IPR014001">
    <property type="entry name" value="Helicase_ATP-bd"/>
</dbReference>
<evidence type="ECO:0000259" key="3">
    <source>
        <dbReference type="SMART" id="SM00487"/>
    </source>
</evidence>
<dbReference type="InterPro" id="IPR000330">
    <property type="entry name" value="SNF2_N"/>
</dbReference>
<dbReference type="SUPFAM" id="SSF52540">
    <property type="entry name" value="P-loop containing nucleoside triphosphate hydrolases"/>
    <property type="match status" value="1"/>
</dbReference>
<dbReference type="STRING" id="4846.A0A367KP83"/>
<proteinExistence type="predicted"/>
<dbReference type="InterPro" id="IPR038718">
    <property type="entry name" value="SNF2-like_sf"/>
</dbReference>
<dbReference type="AlphaFoldDB" id="A0A367KP83"/>
<keyword evidence="1" id="KW-0547">Nucleotide-binding</keyword>
<keyword evidence="2" id="KW-0067">ATP-binding</keyword>
<dbReference type="InterPro" id="IPR027417">
    <property type="entry name" value="P-loop_NTPase"/>
</dbReference>
<accession>A0A367KP83</accession>
<dbReference type="GO" id="GO:0061630">
    <property type="term" value="F:ubiquitin protein ligase activity"/>
    <property type="evidence" value="ECO:0007669"/>
    <property type="project" value="TreeGrafter"/>
</dbReference>
<dbReference type="GO" id="GO:0006974">
    <property type="term" value="P:DNA damage response"/>
    <property type="evidence" value="ECO:0007669"/>
    <property type="project" value="TreeGrafter"/>
</dbReference>
<sequence length="929" mass="108227">MVIIVKGTIGNLNNVLRHTENNRSKENDRKRKFIQDDIQLTFPIHLNGIQAHHEHVLKAFTQGEHDDITIDWEFSDQTEALLARMIARSSMVILWENKWRISKEEIYQQKITNERELLIAIVLGISQRWIETNHVHLEWKNGLWMRLSFGVDPERMDELVFTKDQRNESLDAFFLALQPPVTNLRLNHYVSDKMQSNLSPFQTQNVEWMLKREGHYADHQGFVLPFASVYQKPPLLHTQINGLIINQANDRIVTDQEQLERLQRISYRGGILADEMGLGKTVCATLIITPNMIVSQWISEFKKHAPSLRYYIYKGRNKGDTIDTKGLAKYDVVLSDYETLKTEINHSIPSPNRPRRKAVKYGYSQSPLVTTFWFRCAQMIESNTSKITKMAKRIPHYYSWAVSGTPMKKNYTDLYTLYDFLKLEKTLTPTVFSQFVKKRAFMEFAKETIRRNTKRYLDSQVQIPPQYRHVVLVPFSTIEQHYYQDLWRQCRQEIDLDWLDRLDWVCPTDQIDRYNSALSRQRSWLLALRQSCIHPSVIINPSYRLIKTNSKIQLLSEVLVDMGRDAQDTLDDHQYAFYKSSLRLAGMHEVLELFESAVEIYTSALVPVLSLEQAHGKAVQRVENMRDEGNENNLSSLKNKHQRWLLLLHQFYFYAAGVSHVLKREAEEEAYYGQADALREKMLRKSVDRVESAIEEVNKSVQKGLNMKQHEAGSRHLNINLALLGDNGKHTKNVIENVNKIGIVLDRQLKRMNDLKNKALPILTKSLAEKKEKDAPTGDEYAVSLSEQELCQVYLDAYNELLKDRNFIVKGTTSSQSDQERENDKFMSEEAKLVKKTETEFRSQITSLAGFRIESLKDTEQHLRILKGSSNLSDYVRDLQNESVWIRELLLSQEDLLECLDNDARKLSSLLNARISYYRKLQIISNTLL</sequence>
<protein>
    <recommendedName>
        <fullName evidence="3">Helicase ATP-binding domain-containing protein</fullName>
    </recommendedName>
</protein>
<dbReference type="EMBL" id="PJQM01000829">
    <property type="protein sequence ID" value="RCI03971.1"/>
    <property type="molecule type" value="Genomic_DNA"/>
</dbReference>
<feature type="non-terminal residue" evidence="4">
    <location>
        <position position="929"/>
    </location>
</feature>
<reference evidence="4 5" key="1">
    <citation type="journal article" date="2018" name="G3 (Bethesda)">
        <title>Phylogenetic and Phylogenomic Definition of Rhizopus Species.</title>
        <authorList>
            <person name="Gryganskyi A.P."/>
            <person name="Golan J."/>
            <person name="Dolatabadi S."/>
            <person name="Mondo S."/>
            <person name="Robb S."/>
            <person name="Idnurm A."/>
            <person name="Muszewska A."/>
            <person name="Steczkiewicz K."/>
            <person name="Masonjones S."/>
            <person name="Liao H.L."/>
            <person name="Gajdeczka M.T."/>
            <person name="Anike F."/>
            <person name="Vuek A."/>
            <person name="Anishchenko I.M."/>
            <person name="Voigt K."/>
            <person name="de Hoog G.S."/>
            <person name="Smith M.E."/>
            <person name="Heitman J."/>
            <person name="Vilgalys R."/>
            <person name="Stajich J.E."/>
        </authorList>
    </citation>
    <scope>NUCLEOTIDE SEQUENCE [LARGE SCALE GENOMIC DNA]</scope>
    <source>
        <strain evidence="4 5">LSU 92-RS-03</strain>
    </source>
</reference>
<dbReference type="GO" id="GO:0000209">
    <property type="term" value="P:protein polyubiquitination"/>
    <property type="evidence" value="ECO:0007669"/>
    <property type="project" value="TreeGrafter"/>
</dbReference>
<evidence type="ECO:0000256" key="1">
    <source>
        <dbReference type="ARBA" id="ARBA00022741"/>
    </source>
</evidence>
<evidence type="ECO:0000256" key="2">
    <source>
        <dbReference type="ARBA" id="ARBA00022840"/>
    </source>
</evidence>
<dbReference type="Gene3D" id="3.40.50.10810">
    <property type="entry name" value="Tandem AAA-ATPase domain"/>
    <property type="match status" value="1"/>
</dbReference>
<dbReference type="Pfam" id="PF26021">
    <property type="entry name" value="Ferritin_C144_05"/>
    <property type="match status" value="1"/>
</dbReference>
<organism evidence="4 5">
    <name type="scientific">Rhizopus stolonifer</name>
    <name type="common">Rhizopus nigricans</name>
    <dbReference type="NCBI Taxonomy" id="4846"/>
    <lineage>
        <taxon>Eukaryota</taxon>
        <taxon>Fungi</taxon>
        <taxon>Fungi incertae sedis</taxon>
        <taxon>Mucoromycota</taxon>
        <taxon>Mucoromycotina</taxon>
        <taxon>Mucoromycetes</taxon>
        <taxon>Mucorales</taxon>
        <taxon>Mucorineae</taxon>
        <taxon>Rhizopodaceae</taxon>
        <taxon>Rhizopus</taxon>
    </lineage>
</organism>
<dbReference type="InterPro" id="IPR059033">
    <property type="entry name" value="C144_05_dom"/>
</dbReference>
<dbReference type="InterPro" id="IPR052583">
    <property type="entry name" value="ATP-helicase/E3_Ub-Ligase"/>
</dbReference>
<evidence type="ECO:0000313" key="5">
    <source>
        <dbReference type="Proteomes" id="UP000253551"/>
    </source>
</evidence>
<dbReference type="PANTHER" id="PTHR45865">
    <property type="entry name" value="E3 UBIQUITIN-PROTEIN LIGASE SHPRH FAMILY MEMBER"/>
    <property type="match status" value="1"/>
</dbReference>
<dbReference type="OrthoDB" id="5330228at2759"/>
<dbReference type="Proteomes" id="UP000253551">
    <property type="component" value="Unassembled WGS sequence"/>
</dbReference>
<keyword evidence="5" id="KW-1185">Reference proteome</keyword>